<reference evidence="1" key="4">
    <citation type="submission" date="2019-03" db="UniProtKB">
        <authorList>
            <consortium name="EnsemblPlants"/>
        </authorList>
    </citation>
    <scope>IDENTIFICATION</scope>
</reference>
<dbReference type="PANTHER" id="PTHR34418">
    <property type="entry name" value="NUCLEAR PORE COMPLEX PROTEIN NUP214 ISOFORM X1"/>
    <property type="match status" value="1"/>
</dbReference>
<keyword evidence="2" id="KW-1185">Reference proteome</keyword>
<sequence>SRGIRNDILPSGVGPNLLLGYLHRWDLLVVTNKKSTDDHISLLKWPSRTDEERTVVYLEMVEDRYSPRIDLQGMP</sequence>
<dbReference type="InterPro" id="IPR044694">
    <property type="entry name" value="NUP214"/>
</dbReference>
<dbReference type="PANTHER" id="PTHR34418:SF3">
    <property type="entry name" value="NUCLEAR PORE COMPLEX PROTEIN NUP214"/>
    <property type="match status" value="1"/>
</dbReference>
<dbReference type="GO" id="GO:0017056">
    <property type="term" value="F:structural constituent of nuclear pore"/>
    <property type="evidence" value="ECO:0007669"/>
    <property type="project" value="InterPro"/>
</dbReference>
<proteinExistence type="predicted"/>
<evidence type="ECO:0000313" key="1">
    <source>
        <dbReference type="EnsemblPlants" id="AET2Gv20176700.19"/>
    </source>
</evidence>
<name>A0A453AKR1_AEGTS</name>
<dbReference type="Gramene" id="AET2Gv20176700.19">
    <property type="protein sequence ID" value="AET2Gv20176700.19"/>
    <property type="gene ID" value="AET2Gv20176700"/>
</dbReference>
<dbReference type="EnsemblPlants" id="AET2Gv20176700.19">
    <property type="protein sequence ID" value="AET2Gv20176700.19"/>
    <property type="gene ID" value="AET2Gv20176700"/>
</dbReference>
<dbReference type="EnsemblPlants" id="AET2Gv20176700.18">
    <property type="protein sequence ID" value="AET2Gv20176700.18"/>
    <property type="gene ID" value="AET2Gv20176700"/>
</dbReference>
<organism evidence="1 2">
    <name type="scientific">Aegilops tauschii subsp. strangulata</name>
    <name type="common">Goatgrass</name>
    <dbReference type="NCBI Taxonomy" id="200361"/>
    <lineage>
        <taxon>Eukaryota</taxon>
        <taxon>Viridiplantae</taxon>
        <taxon>Streptophyta</taxon>
        <taxon>Embryophyta</taxon>
        <taxon>Tracheophyta</taxon>
        <taxon>Spermatophyta</taxon>
        <taxon>Magnoliopsida</taxon>
        <taxon>Liliopsida</taxon>
        <taxon>Poales</taxon>
        <taxon>Poaceae</taxon>
        <taxon>BOP clade</taxon>
        <taxon>Pooideae</taxon>
        <taxon>Triticodae</taxon>
        <taxon>Triticeae</taxon>
        <taxon>Triticinae</taxon>
        <taxon>Aegilops</taxon>
    </lineage>
</organism>
<dbReference type="Proteomes" id="UP000015105">
    <property type="component" value="Chromosome 2D"/>
</dbReference>
<reference evidence="1" key="5">
    <citation type="journal article" date="2021" name="G3 (Bethesda)">
        <title>Aegilops tauschii genome assembly Aet v5.0 features greater sequence contiguity and improved annotation.</title>
        <authorList>
            <person name="Wang L."/>
            <person name="Zhu T."/>
            <person name="Rodriguez J.C."/>
            <person name="Deal K.R."/>
            <person name="Dubcovsky J."/>
            <person name="McGuire P.E."/>
            <person name="Lux T."/>
            <person name="Spannagl M."/>
            <person name="Mayer K.F.X."/>
            <person name="Baldrich P."/>
            <person name="Meyers B.C."/>
            <person name="Huo N."/>
            <person name="Gu Y.Q."/>
            <person name="Zhou H."/>
            <person name="Devos K.M."/>
            <person name="Bennetzen J.L."/>
            <person name="Unver T."/>
            <person name="Budak H."/>
            <person name="Gulick P.J."/>
            <person name="Galiba G."/>
            <person name="Kalapos B."/>
            <person name="Nelson D.R."/>
            <person name="Li P."/>
            <person name="You F.M."/>
            <person name="Luo M.C."/>
            <person name="Dvorak J."/>
        </authorList>
    </citation>
    <scope>NUCLEOTIDE SEQUENCE [LARGE SCALE GENOMIC DNA]</scope>
    <source>
        <strain evidence="1">cv. AL8/78</strain>
    </source>
</reference>
<reference evidence="2" key="2">
    <citation type="journal article" date="2017" name="Nat. Plants">
        <title>The Aegilops tauschii genome reveals multiple impacts of transposons.</title>
        <authorList>
            <person name="Zhao G."/>
            <person name="Zou C."/>
            <person name="Li K."/>
            <person name="Wang K."/>
            <person name="Li T."/>
            <person name="Gao L."/>
            <person name="Zhang X."/>
            <person name="Wang H."/>
            <person name="Yang Z."/>
            <person name="Liu X."/>
            <person name="Jiang W."/>
            <person name="Mao L."/>
            <person name="Kong X."/>
            <person name="Jiao Y."/>
            <person name="Jia J."/>
        </authorList>
    </citation>
    <scope>NUCLEOTIDE SEQUENCE [LARGE SCALE GENOMIC DNA]</scope>
    <source>
        <strain evidence="2">cv. AL8/78</strain>
    </source>
</reference>
<protein>
    <submittedName>
        <fullName evidence="1">Uncharacterized protein</fullName>
    </submittedName>
</protein>
<dbReference type="AlphaFoldDB" id="A0A453AKR1"/>
<dbReference type="GO" id="GO:0006405">
    <property type="term" value="P:RNA export from nucleus"/>
    <property type="evidence" value="ECO:0007669"/>
    <property type="project" value="InterPro"/>
</dbReference>
<reference evidence="1" key="3">
    <citation type="journal article" date="2017" name="Nature">
        <title>Genome sequence of the progenitor of the wheat D genome Aegilops tauschii.</title>
        <authorList>
            <person name="Luo M.C."/>
            <person name="Gu Y.Q."/>
            <person name="Puiu D."/>
            <person name="Wang H."/>
            <person name="Twardziok S.O."/>
            <person name="Deal K.R."/>
            <person name="Huo N."/>
            <person name="Zhu T."/>
            <person name="Wang L."/>
            <person name="Wang Y."/>
            <person name="McGuire P.E."/>
            <person name="Liu S."/>
            <person name="Long H."/>
            <person name="Ramasamy R.K."/>
            <person name="Rodriguez J.C."/>
            <person name="Van S.L."/>
            <person name="Yuan L."/>
            <person name="Wang Z."/>
            <person name="Xia Z."/>
            <person name="Xiao L."/>
            <person name="Anderson O.D."/>
            <person name="Ouyang S."/>
            <person name="Liang Y."/>
            <person name="Zimin A.V."/>
            <person name="Pertea G."/>
            <person name="Qi P."/>
            <person name="Bennetzen J.L."/>
            <person name="Dai X."/>
            <person name="Dawson M.W."/>
            <person name="Muller H.G."/>
            <person name="Kugler K."/>
            <person name="Rivarola-Duarte L."/>
            <person name="Spannagl M."/>
            <person name="Mayer K.F.X."/>
            <person name="Lu F.H."/>
            <person name="Bevan M.W."/>
            <person name="Leroy P."/>
            <person name="Li P."/>
            <person name="You F.M."/>
            <person name="Sun Q."/>
            <person name="Liu Z."/>
            <person name="Lyons E."/>
            <person name="Wicker T."/>
            <person name="Salzberg S.L."/>
            <person name="Devos K.M."/>
            <person name="Dvorak J."/>
        </authorList>
    </citation>
    <scope>NUCLEOTIDE SEQUENCE [LARGE SCALE GENOMIC DNA]</scope>
    <source>
        <strain evidence="1">cv. AL8/78</strain>
    </source>
</reference>
<evidence type="ECO:0000313" key="2">
    <source>
        <dbReference type="Proteomes" id="UP000015105"/>
    </source>
</evidence>
<reference evidence="2" key="1">
    <citation type="journal article" date="2014" name="Science">
        <title>Ancient hybridizations among the ancestral genomes of bread wheat.</title>
        <authorList>
            <consortium name="International Wheat Genome Sequencing Consortium,"/>
            <person name="Marcussen T."/>
            <person name="Sandve S.R."/>
            <person name="Heier L."/>
            <person name="Spannagl M."/>
            <person name="Pfeifer M."/>
            <person name="Jakobsen K.S."/>
            <person name="Wulff B.B."/>
            <person name="Steuernagel B."/>
            <person name="Mayer K.F."/>
            <person name="Olsen O.A."/>
        </authorList>
    </citation>
    <scope>NUCLEOTIDE SEQUENCE [LARGE SCALE GENOMIC DNA]</scope>
    <source>
        <strain evidence="2">cv. AL8/78</strain>
    </source>
</reference>
<accession>A0A453AKR1</accession>
<dbReference type="Gramene" id="AET2Gv20176700.18">
    <property type="protein sequence ID" value="AET2Gv20176700.18"/>
    <property type="gene ID" value="AET2Gv20176700"/>
</dbReference>